<keyword evidence="1" id="KW-1133">Transmembrane helix</keyword>
<proteinExistence type="predicted"/>
<gene>
    <name evidence="2" type="ORF">MOP44_16120</name>
</gene>
<dbReference type="AlphaFoldDB" id="A0A9J7BHW7"/>
<reference evidence="2" key="1">
    <citation type="submission" date="2021-04" db="EMBL/GenBank/DDBJ databases">
        <title>Phylogenetic analysis of Acidobacteriaceae.</title>
        <authorList>
            <person name="Qiu L."/>
            <person name="Zhang Q."/>
        </authorList>
    </citation>
    <scope>NUCLEOTIDE SEQUENCE</scope>
    <source>
        <strain evidence="2">DSM 25168</strain>
    </source>
</reference>
<feature type="transmembrane region" description="Helical" evidence="1">
    <location>
        <begin position="153"/>
        <end position="171"/>
    </location>
</feature>
<keyword evidence="3" id="KW-1185">Reference proteome</keyword>
<name>A0A9J7BHW7_9BACT</name>
<dbReference type="RefSeq" id="WP_260791181.1">
    <property type="nucleotide sequence ID" value="NZ_CP093313.1"/>
</dbReference>
<dbReference type="Pfam" id="PF13803">
    <property type="entry name" value="DUF4184"/>
    <property type="match status" value="1"/>
</dbReference>
<evidence type="ECO:0000256" key="1">
    <source>
        <dbReference type="SAM" id="Phobius"/>
    </source>
</evidence>
<dbReference type="KEGG" id="orp:MOP44_16120"/>
<evidence type="ECO:0000313" key="3">
    <source>
        <dbReference type="Proteomes" id="UP001059380"/>
    </source>
</evidence>
<feature type="transmembrane region" description="Helical" evidence="1">
    <location>
        <begin position="231"/>
        <end position="249"/>
    </location>
</feature>
<feature type="transmembrane region" description="Helical" evidence="1">
    <location>
        <begin position="45"/>
        <end position="67"/>
    </location>
</feature>
<dbReference type="Proteomes" id="UP001059380">
    <property type="component" value="Chromosome"/>
</dbReference>
<feature type="transmembrane region" description="Helical" evidence="1">
    <location>
        <begin position="192"/>
        <end position="211"/>
    </location>
</feature>
<evidence type="ECO:0000313" key="2">
    <source>
        <dbReference type="EMBL" id="UWZ82097.1"/>
    </source>
</evidence>
<keyword evidence="1" id="KW-0812">Transmembrane</keyword>
<protein>
    <submittedName>
        <fullName evidence="2">DUF4184 family protein</fullName>
    </submittedName>
</protein>
<dbReference type="InterPro" id="IPR025238">
    <property type="entry name" value="DUF4184"/>
</dbReference>
<feature type="transmembrane region" description="Helical" evidence="1">
    <location>
        <begin position="94"/>
        <end position="119"/>
    </location>
</feature>
<organism evidence="2 3">
    <name type="scientific">Occallatibacter riparius</name>
    <dbReference type="NCBI Taxonomy" id="1002689"/>
    <lineage>
        <taxon>Bacteria</taxon>
        <taxon>Pseudomonadati</taxon>
        <taxon>Acidobacteriota</taxon>
        <taxon>Terriglobia</taxon>
        <taxon>Terriglobales</taxon>
        <taxon>Acidobacteriaceae</taxon>
        <taxon>Occallatibacter</taxon>
    </lineage>
</organism>
<dbReference type="EMBL" id="CP093313">
    <property type="protein sequence ID" value="UWZ82097.1"/>
    <property type="molecule type" value="Genomic_DNA"/>
</dbReference>
<sequence>MPFTFAHAAAALPFRRTKLIASGVVIGCFAPDFEYFVRLAPKGGFGHTLPGLFALDLPLGLAVFWLFHKYAKHPLWLWSPNGVRRRVKLDSRTAPFQGVAQIALVLVSILIGAATHILWDSFTHRSFWPYQHWIFLRYTVRLPIAGSVPYYKLLQHASTAIGMIVLWIWFVRQPSNAPIDLPRSGSAKANERIAFVSVSAIALAGGILRAFAGAGVPSGLHRIETFSADAVITTISLFWLGTVIFGVLLHKSSSQT</sequence>
<accession>A0A9J7BHW7</accession>
<keyword evidence="1" id="KW-0472">Membrane</keyword>